<dbReference type="RefSeq" id="WP_186676746.1">
    <property type="nucleotide sequence ID" value="NZ_CP077093.1"/>
</dbReference>
<reference evidence="4 5" key="1">
    <citation type="journal article" date="2020" name="Microorganisms">
        <title>Reliable Identification of Environmental Pseudomonas Isolates Using the rpoD Gene.</title>
        <authorList>
            <consortium name="The Broad Institute Genome Sequencing Platform"/>
            <person name="Girard L."/>
            <person name="Lood C."/>
            <person name="Rokni-Zadeh H."/>
            <person name="van Noort V."/>
            <person name="Lavigne R."/>
            <person name="De Mot R."/>
        </authorList>
    </citation>
    <scope>NUCLEOTIDE SEQUENCE [LARGE SCALE GENOMIC DNA]</scope>
    <source>
        <strain evidence="4 5">RW8P3</strain>
    </source>
</reference>
<sequence length="168" mass="18703">MTPFIVRHASAADCVQLSHVACRTFAMACPASTPALEIARHIEGNLQPDHFGELLLQPGKIVLALEVDNQLIGYSLLTLDPEPVGIELADGVQEFSRCYVAPEFHGTGAAGFLMNESLKHLTGPVRLSVSEENSRAIRFYQRQGFRIVGETYFQCGDERQRDWLMLRD</sequence>
<dbReference type="Gene3D" id="3.40.630.30">
    <property type="match status" value="1"/>
</dbReference>
<keyword evidence="2" id="KW-0012">Acyltransferase</keyword>
<dbReference type="PROSITE" id="PS51186">
    <property type="entry name" value="GNAT"/>
    <property type="match status" value="1"/>
</dbReference>
<dbReference type="CDD" id="cd04301">
    <property type="entry name" value="NAT_SF"/>
    <property type="match status" value="1"/>
</dbReference>
<name>A0A9E6PQM8_9PSED</name>
<gene>
    <name evidence="4" type="ORF">HU752_015700</name>
</gene>
<dbReference type="KEGG" id="pvw:HU752_015700"/>
<dbReference type="PANTHER" id="PTHR43420">
    <property type="entry name" value="ACETYLTRANSFERASE"/>
    <property type="match status" value="1"/>
</dbReference>
<dbReference type="SUPFAM" id="SSF55729">
    <property type="entry name" value="Acyl-CoA N-acyltransferases (Nat)"/>
    <property type="match status" value="1"/>
</dbReference>
<keyword evidence="1" id="KW-0808">Transferase</keyword>
<dbReference type="GO" id="GO:0016747">
    <property type="term" value="F:acyltransferase activity, transferring groups other than amino-acyl groups"/>
    <property type="evidence" value="ECO:0007669"/>
    <property type="project" value="InterPro"/>
</dbReference>
<dbReference type="Pfam" id="PF00583">
    <property type="entry name" value="Acetyltransf_1"/>
    <property type="match status" value="1"/>
</dbReference>
<dbReference type="EMBL" id="CP077093">
    <property type="protein sequence ID" value="QXI31282.1"/>
    <property type="molecule type" value="Genomic_DNA"/>
</dbReference>
<evidence type="ECO:0000259" key="3">
    <source>
        <dbReference type="PROSITE" id="PS51186"/>
    </source>
</evidence>
<proteinExistence type="predicted"/>
<protein>
    <submittedName>
        <fullName evidence="4">GNAT family N-acetyltransferase</fullName>
    </submittedName>
</protein>
<dbReference type="Proteomes" id="UP000634530">
    <property type="component" value="Chromosome"/>
</dbReference>
<accession>A0A9E6PQM8</accession>
<evidence type="ECO:0000313" key="5">
    <source>
        <dbReference type="Proteomes" id="UP000634530"/>
    </source>
</evidence>
<keyword evidence="5" id="KW-1185">Reference proteome</keyword>
<evidence type="ECO:0000256" key="2">
    <source>
        <dbReference type="ARBA" id="ARBA00023315"/>
    </source>
</evidence>
<dbReference type="InterPro" id="IPR050680">
    <property type="entry name" value="YpeA/RimI_acetyltransf"/>
</dbReference>
<feature type="domain" description="N-acetyltransferase" evidence="3">
    <location>
        <begin position="4"/>
        <end position="168"/>
    </location>
</feature>
<evidence type="ECO:0000256" key="1">
    <source>
        <dbReference type="ARBA" id="ARBA00022679"/>
    </source>
</evidence>
<evidence type="ECO:0000313" key="4">
    <source>
        <dbReference type="EMBL" id="QXI31282.1"/>
    </source>
</evidence>
<organism evidence="4 5">
    <name type="scientific">Pseudomonas vanderleydeniana</name>
    <dbReference type="NCBI Taxonomy" id="2745495"/>
    <lineage>
        <taxon>Bacteria</taxon>
        <taxon>Pseudomonadati</taxon>
        <taxon>Pseudomonadota</taxon>
        <taxon>Gammaproteobacteria</taxon>
        <taxon>Pseudomonadales</taxon>
        <taxon>Pseudomonadaceae</taxon>
        <taxon>Pseudomonas</taxon>
    </lineage>
</organism>
<dbReference type="InterPro" id="IPR016181">
    <property type="entry name" value="Acyl_CoA_acyltransferase"/>
</dbReference>
<reference evidence="4 5" key="2">
    <citation type="journal article" date="2021" name="Microorganisms">
        <title>The Ever-Expanding Pseudomonas Genus: Description of 43 New Species and Partition of the Pseudomonas putida Group.</title>
        <authorList>
            <person name="Girard L."/>
            <person name="Lood C."/>
            <person name="Hofte M."/>
            <person name="Vandamme P."/>
            <person name="Rokni-Zadeh H."/>
            <person name="van Noort V."/>
            <person name="Lavigne R."/>
            <person name="De Mot R."/>
        </authorList>
    </citation>
    <scope>NUCLEOTIDE SEQUENCE [LARGE SCALE GENOMIC DNA]</scope>
    <source>
        <strain evidence="4 5">RW8P3</strain>
    </source>
</reference>
<dbReference type="InterPro" id="IPR000182">
    <property type="entry name" value="GNAT_dom"/>
</dbReference>
<dbReference type="AlphaFoldDB" id="A0A9E6PQM8"/>